<dbReference type="SUPFAM" id="SSF55785">
    <property type="entry name" value="PYP-like sensor domain (PAS domain)"/>
    <property type="match status" value="1"/>
</dbReference>
<dbReference type="InterPro" id="IPR004358">
    <property type="entry name" value="Sig_transdc_His_kin-like_C"/>
</dbReference>
<keyword evidence="4" id="KW-0547">Nucleotide-binding</keyword>
<dbReference type="SUPFAM" id="SSF55874">
    <property type="entry name" value="ATPase domain of HSP90 chaperone/DNA topoisomerase II/histidine kinase"/>
    <property type="match status" value="1"/>
</dbReference>
<comment type="caution">
    <text evidence="11">The sequence shown here is derived from an EMBL/GenBank/DDBJ whole genome shotgun (WGS) entry which is preliminary data.</text>
</comment>
<feature type="domain" description="Histidine kinase" evidence="10">
    <location>
        <begin position="179"/>
        <end position="411"/>
    </location>
</feature>
<comment type="catalytic activity">
    <reaction evidence="1">
        <text>ATP + protein L-histidine = ADP + protein N-phospho-L-histidine.</text>
        <dbReference type="EC" id="2.7.13.3"/>
    </reaction>
</comment>
<sequence>MNSQLAIIVLLVILVVLVAVNIWLYRHYRRNIKKVTFLFDAIDNGDFSFNFPTEKRFKKDKILHQSLNRIKLFLQHTREEQMDREKYYEQILNAVDTGILVVDSHDNILQHNQAALRLLDTDVLTHMNQVKGKLKDEHLAKHETQAMLKDKHVRIIALSDVSHELSNQEVDSWIKLIRVLTHEIMNTITPVTSLSETLLTRVTEDKDLKQGLETIHKTGTELLAFVNNYRRFTHVPQPQPALFYVEPFLERMALLCNHEVEIEVSPKDLLTYADESLLSHVVTNLLKNAVEAFKEKGISAERNKQDGNEQGRNKQECRSADLQSAASKKAFIRLQAYANAQESIIIDVSNNAGLIPEDVASHIFIPFFTTKPEGSGIGLSLSRQIMRVSGGSLSLHQDKAQGITTFRIIIP</sequence>
<dbReference type="InterPro" id="IPR000014">
    <property type="entry name" value="PAS"/>
</dbReference>
<evidence type="ECO:0000313" key="12">
    <source>
        <dbReference type="Proteomes" id="UP000405805"/>
    </source>
</evidence>
<evidence type="ECO:0000256" key="7">
    <source>
        <dbReference type="ARBA" id="ARBA00023012"/>
    </source>
</evidence>
<dbReference type="InterPro" id="IPR005467">
    <property type="entry name" value="His_kinase_dom"/>
</dbReference>
<evidence type="ECO:0000256" key="2">
    <source>
        <dbReference type="ARBA" id="ARBA00012438"/>
    </source>
</evidence>
<keyword evidence="6" id="KW-0067">ATP-binding</keyword>
<evidence type="ECO:0000256" key="1">
    <source>
        <dbReference type="ARBA" id="ARBA00000085"/>
    </source>
</evidence>
<dbReference type="Gene3D" id="3.30.450.20">
    <property type="entry name" value="PAS domain"/>
    <property type="match status" value="1"/>
</dbReference>
<dbReference type="PROSITE" id="PS50109">
    <property type="entry name" value="HIS_KIN"/>
    <property type="match status" value="1"/>
</dbReference>
<evidence type="ECO:0000259" key="10">
    <source>
        <dbReference type="PROSITE" id="PS50109"/>
    </source>
</evidence>
<reference evidence="12" key="1">
    <citation type="submission" date="2019-09" db="EMBL/GenBank/DDBJ databases">
        <title>Distinct polysaccharide growth profiles of human intestinal Prevotella copri isolates.</title>
        <authorList>
            <person name="Fehlner-Peach H."/>
            <person name="Magnabosco C."/>
            <person name="Raghavan V."/>
            <person name="Scher J.U."/>
            <person name="Tett A."/>
            <person name="Cox L.M."/>
            <person name="Gottsegen C."/>
            <person name="Watters A."/>
            <person name="Wiltshire- Gordon J.D."/>
            <person name="Segata N."/>
            <person name="Bonneau R."/>
            <person name="Littman D.R."/>
        </authorList>
    </citation>
    <scope>NUCLEOTIDE SEQUENCE [LARGE SCALE GENOMIC DNA]</scope>
    <source>
        <strain evidence="12">iA624</strain>
    </source>
</reference>
<dbReference type="Gene3D" id="3.30.565.10">
    <property type="entry name" value="Histidine kinase-like ATPase, C-terminal domain"/>
    <property type="match status" value="1"/>
</dbReference>
<dbReference type="PRINTS" id="PR00344">
    <property type="entry name" value="BCTRLSENSOR"/>
</dbReference>
<protein>
    <recommendedName>
        <fullName evidence="2">histidine kinase</fullName>
        <ecNumber evidence="2">2.7.13.3</ecNumber>
    </recommendedName>
</protein>
<keyword evidence="9" id="KW-1133">Transmembrane helix</keyword>
<dbReference type="Pfam" id="PF13188">
    <property type="entry name" value="PAS_8"/>
    <property type="match status" value="1"/>
</dbReference>
<dbReference type="AlphaFoldDB" id="A0AA90VG45"/>
<dbReference type="InterPro" id="IPR003594">
    <property type="entry name" value="HATPase_dom"/>
</dbReference>
<name>A0AA90VG45_9BACT</name>
<keyword evidence="7" id="KW-0902">Two-component regulatory system</keyword>
<dbReference type="PANTHER" id="PTHR43065:SF46">
    <property type="entry name" value="C4-DICARBOXYLATE TRANSPORT SENSOR PROTEIN DCTB"/>
    <property type="match status" value="1"/>
</dbReference>
<dbReference type="SMART" id="SM00387">
    <property type="entry name" value="HATPase_c"/>
    <property type="match status" value="1"/>
</dbReference>
<evidence type="ECO:0000256" key="8">
    <source>
        <dbReference type="SAM" id="MobiDB-lite"/>
    </source>
</evidence>
<evidence type="ECO:0000256" key="6">
    <source>
        <dbReference type="ARBA" id="ARBA00022840"/>
    </source>
</evidence>
<dbReference type="GO" id="GO:0005524">
    <property type="term" value="F:ATP binding"/>
    <property type="evidence" value="ECO:0007669"/>
    <property type="project" value="UniProtKB-KW"/>
</dbReference>
<dbReference type="Proteomes" id="UP000405805">
    <property type="component" value="Unassembled WGS sequence"/>
</dbReference>
<dbReference type="InterPro" id="IPR036890">
    <property type="entry name" value="HATPase_C_sf"/>
</dbReference>
<organism evidence="11 12">
    <name type="scientific">Segatella copri</name>
    <dbReference type="NCBI Taxonomy" id="165179"/>
    <lineage>
        <taxon>Bacteria</taxon>
        <taxon>Pseudomonadati</taxon>
        <taxon>Bacteroidota</taxon>
        <taxon>Bacteroidia</taxon>
        <taxon>Bacteroidales</taxon>
        <taxon>Prevotellaceae</taxon>
        <taxon>Segatella</taxon>
    </lineage>
</organism>
<keyword evidence="3" id="KW-0808">Transferase</keyword>
<proteinExistence type="predicted"/>
<dbReference type="GO" id="GO:0004673">
    <property type="term" value="F:protein histidine kinase activity"/>
    <property type="evidence" value="ECO:0007669"/>
    <property type="project" value="UniProtKB-EC"/>
</dbReference>
<dbReference type="EMBL" id="VZBP01000157">
    <property type="protein sequence ID" value="MQO10513.1"/>
    <property type="molecule type" value="Genomic_DNA"/>
</dbReference>
<evidence type="ECO:0000256" key="4">
    <source>
        <dbReference type="ARBA" id="ARBA00022741"/>
    </source>
</evidence>
<keyword evidence="5" id="KW-0418">Kinase</keyword>
<keyword evidence="9" id="KW-0472">Membrane</keyword>
<dbReference type="PANTHER" id="PTHR43065">
    <property type="entry name" value="SENSOR HISTIDINE KINASE"/>
    <property type="match status" value="1"/>
</dbReference>
<gene>
    <name evidence="11" type="ORF">F7D57_12495</name>
</gene>
<evidence type="ECO:0000256" key="5">
    <source>
        <dbReference type="ARBA" id="ARBA00022777"/>
    </source>
</evidence>
<feature type="region of interest" description="Disordered" evidence="8">
    <location>
        <begin position="300"/>
        <end position="319"/>
    </location>
</feature>
<evidence type="ECO:0000256" key="9">
    <source>
        <dbReference type="SAM" id="Phobius"/>
    </source>
</evidence>
<evidence type="ECO:0000256" key="3">
    <source>
        <dbReference type="ARBA" id="ARBA00022679"/>
    </source>
</evidence>
<feature type="transmembrane region" description="Helical" evidence="9">
    <location>
        <begin position="6"/>
        <end position="25"/>
    </location>
</feature>
<evidence type="ECO:0000313" key="11">
    <source>
        <dbReference type="EMBL" id="MQO10513.1"/>
    </source>
</evidence>
<dbReference type="Pfam" id="PF02518">
    <property type="entry name" value="HATPase_c"/>
    <property type="match status" value="1"/>
</dbReference>
<dbReference type="InterPro" id="IPR035965">
    <property type="entry name" value="PAS-like_dom_sf"/>
</dbReference>
<dbReference type="GO" id="GO:0000160">
    <property type="term" value="P:phosphorelay signal transduction system"/>
    <property type="evidence" value="ECO:0007669"/>
    <property type="project" value="UniProtKB-KW"/>
</dbReference>
<keyword evidence="9" id="KW-0812">Transmembrane</keyword>
<dbReference type="EC" id="2.7.13.3" evidence="2"/>
<dbReference type="RefSeq" id="WP_153097676.1">
    <property type="nucleotide sequence ID" value="NZ_VZBP01000157.1"/>
</dbReference>
<accession>A0AA90VG45</accession>